<organism evidence="1 2">
    <name type="scientific">Flammeovirga agarivorans</name>
    <dbReference type="NCBI Taxonomy" id="2726742"/>
    <lineage>
        <taxon>Bacteria</taxon>
        <taxon>Pseudomonadati</taxon>
        <taxon>Bacteroidota</taxon>
        <taxon>Cytophagia</taxon>
        <taxon>Cytophagales</taxon>
        <taxon>Flammeovirgaceae</taxon>
        <taxon>Flammeovirga</taxon>
    </lineage>
</organism>
<reference evidence="1 2" key="1">
    <citation type="submission" date="2020-04" db="EMBL/GenBank/DDBJ databases">
        <title>Flammeovirga sp. SR4, a novel species isolated from seawater.</title>
        <authorList>
            <person name="Wang X."/>
        </authorList>
    </citation>
    <scope>NUCLEOTIDE SEQUENCE [LARGE SCALE GENOMIC DNA]</scope>
    <source>
        <strain evidence="1 2">SR4</strain>
    </source>
</reference>
<comment type="caution">
    <text evidence="1">The sequence shown here is derived from an EMBL/GenBank/DDBJ whole genome shotgun (WGS) entry which is preliminary data.</text>
</comment>
<gene>
    <name evidence="1" type="ORF">HGP29_22380</name>
</gene>
<name>A0A7X8XYE8_9BACT</name>
<dbReference type="Gene3D" id="3.20.20.80">
    <property type="entry name" value="Glycosidases"/>
    <property type="match status" value="1"/>
</dbReference>
<evidence type="ECO:0000313" key="2">
    <source>
        <dbReference type="Proteomes" id="UP000585050"/>
    </source>
</evidence>
<dbReference type="GO" id="GO:0016787">
    <property type="term" value="F:hydrolase activity"/>
    <property type="evidence" value="ECO:0007669"/>
    <property type="project" value="UniProtKB-KW"/>
</dbReference>
<dbReference type="SUPFAM" id="SSF51445">
    <property type="entry name" value="(Trans)glycosidases"/>
    <property type="match status" value="1"/>
</dbReference>
<dbReference type="Proteomes" id="UP000585050">
    <property type="component" value="Unassembled WGS sequence"/>
</dbReference>
<protein>
    <submittedName>
        <fullName evidence="1">Cellulase family glycosylhydrolase</fullName>
    </submittedName>
</protein>
<keyword evidence="1" id="KW-0378">Hydrolase</keyword>
<sequence length="614" mass="70739">MNLHNIIKTTFTSIVLSIFLIGCGGPQKNVAQEEGKSNEFIYAKDGRLFFPNGEEVALWGVNLQPALSWEYNSLFKLVGAPMDSDTLKLATDLSLDEIEKMDCDLVRVHLTPSDFTNDKGELVETFYLDQLDYMVAEAAKRGMYVYITFLNSNMGFDINVEDPHAHTPTFVENSYLKGKTRKELLLNKELIEKSKVYLKALLDRKNPYTSKSYKETSAIAVWEIVNEPIYYSYKEIKETPYFSQYTTWLTEQKLKDNKENYFKFRHDKVLNYIDGMYDVIRETGAVQPVVWNCNWHRMITKHKDVFDAVAESKVEVVSFCNYPGQSVCKKPYTKNPEDLSNYDFTSFFTDAYQQDDWYNWALTPKFMKKAKVAYEFEIFYNQSGYLYPAQAAFFRAMGVQMATMWHYSMPRYAPYRNGSHHLSLTCTPHKAASYAVAGEVFRSMPLYHKYDVKKAVENTTDHFMYSFKKDLSIYSDKDNYFYSGDVAQNVDPQPSKDVKHVLGYGSSEVVKYEGKGVYRLDIADQEINLYIAPNAFELKPLWGKDWLVGLVTDLDTKSSHPMTIQLDKWNADNSKVVKIENGKEQKVKLTSKNGISFDATPGNYKVMKTAGLSK</sequence>
<dbReference type="InterPro" id="IPR017853">
    <property type="entry name" value="GH"/>
</dbReference>
<dbReference type="AlphaFoldDB" id="A0A7X8XYE8"/>
<dbReference type="RefSeq" id="WP_168884679.1">
    <property type="nucleotide sequence ID" value="NZ_JABAIL010000009.1"/>
</dbReference>
<keyword evidence="2" id="KW-1185">Reference proteome</keyword>
<dbReference type="EMBL" id="JABAIL010000009">
    <property type="protein sequence ID" value="NLR93965.1"/>
    <property type="molecule type" value="Genomic_DNA"/>
</dbReference>
<accession>A0A7X8XYE8</accession>
<evidence type="ECO:0000313" key="1">
    <source>
        <dbReference type="EMBL" id="NLR93965.1"/>
    </source>
</evidence>
<proteinExistence type="predicted"/>